<accession>A0A6V8LBS8</accession>
<reference evidence="1 2" key="1">
    <citation type="submission" date="2020-03" db="EMBL/GenBank/DDBJ databases">
        <title>Whole genome shotgun sequence of Phytohabitans rumicis NBRC 108638.</title>
        <authorList>
            <person name="Komaki H."/>
            <person name="Tamura T."/>
        </authorList>
    </citation>
    <scope>NUCLEOTIDE SEQUENCE [LARGE SCALE GENOMIC DNA]</scope>
    <source>
        <strain evidence="1 2">NBRC 108638</strain>
    </source>
</reference>
<dbReference type="AlphaFoldDB" id="A0A6V8LBS8"/>
<organism evidence="1 2">
    <name type="scientific">Phytohabitans rumicis</name>
    <dbReference type="NCBI Taxonomy" id="1076125"/>
    <lineage>
        <taxon>Bacteria</taxon>
        <taxon>Bacillati</taxon>
        <taxon>Actinomycetota</taxon>
        <taxon>Actinomycetes</taxon>
        <taxon>Micromonosporales</taxon>
        <taxon>Micromonosporaceae</taxon>
    </lineage>
</organism>
<sequence>MIDAAPARLRRGRGAVVASPAAGLARNAGYHRDAVLRSARESGSTSWVERQCCYVGRLTALVFHPRVETSLCGGIATVLCAILRDRYKPAIVILLLPCRLYAMHVARSVEGRWP</sequence>
<comment type="caution">
    <text evidence="1">The sequence shown here is derived from an EMBL/GenBank/DDBJ whole genome shotgun (WGS) entry which is preliminary data.</text>
</comment>
<dbReference type="Proteomes" id="UP000482960">
    <property type="component" value="Unassembled WGS sequence"/>
</dbReference>
<reference evidence="1 2" key="2">
    <citation type="submission" date="2020-03" db="EMBL/GenBank/DDBJ databases">
        <authorList>
            <person name="Ichikawa N."/>
            <person name="Kimura A."/>
            <person name="Kitahashi Y."/>
            <person name="Uohara A."/>
        </authorList>
    </citation>
    <scope>NUCLEOTIDE SEQUENCE [LARGE SCALE GENOMIC DNA]</scope>
    <source>
        <strain evidence="1 2">NBRC 108638</strain>
    </source>
</reference>
<evidence type="ECO:0000313" key="1">
    <source>
        <dbReference type="EMBL" id="GFJ90115.1"/>
    </source>
</evidence>
<name>A0A6V8LBS8_9ACTN</name>
<proteinExistence type="predicted"/>
<evidence type="ECO:0000313" key="2">
    <source>
        <dbReference type="Proteomes" id="UP000482960"/>
    </source>
</evidence>
<gene>
    <name evidence="1" type="ORF">Prum_037570</name>
</gene>
<protein>
    <submittedName>
        <fullName evidence="1">Uncharacterized protein</fullName>
    </submittedName>
</protein>
<keyword evidence="2" id="KW-1185">Reference proteome</keyword>
<dbReference type="EMBL" id="BLPG01000001">
    <property type="protein sequence ID" value="GFJ90115.1"/>
    <property type="molecule type" value="Genomic_DNA"/>
</dbReference>